<keyword evidence="1" id="KW-1133">Transmembrane helix</keyword>
<keyword evidence="1" id="KW-0812">Transmembrane</keyword>
<dbReference type="AlphaFoldDB" id="A0A3B0WMZ5"/>
<proteinExistence type="predicted"/>
<protein>
    <recommendedName>
        <fullName evidence="3">VanZ-like domain-containing protein</fullName>
    </recommendedName>
</protein>
<evidence type="ECO:0000256" key="1">
    <source>
        <dbReference type="SAM" id="Phobius"/>
    </source>
</evidence>
<dbReference type="Gene3D" id="2.60.120.430">
    <property type="entry name" value="Galactose-binding lectin"/>
    <property type="match status" value="1"/>
</dbReference>
<feature type="transmembrane region" description="Helical" evidence="1">
    <location>
        <begin position="97"/>
        <end position="116"/>
    </location>
</feature>
<dbReference type="NCBIfam" id="NF037970">
    <property type="entry name" value="vanZ_1"/>
    <property type="match status" value="1"/>
</dbReference>
<feature type="transmembrane region" description="Helical" evidence="1">
    <location>
        <begin position="37"/>
        <end position="54"/>
    </location>
</feature>
<reference evidence="2" key="1">
    <citation type="submission" date="2018-06" db="EMBL/GenBank/DDBJ databases">
        <authorList>
            <person name="Zhirakovskaya E."/>
        </authorList>
    </citation>
    <scope>NUCLEOTIDE SEQUENCE</scope>
</reference>
<gene>
    <name evidence="2" type="ORF">MNBD_GAMMA05-1236</name>
</gene>
<feature type="transmembrane region" description="Helical" evidence="1">
    <location>
        <begin position="7"/>
        <end position="31"/>
    </location>
</feature>
<name>A0A3B0WMZ5_9ZZZZ</name>
<dbReference type="EMBL" id="UOFE01000035">
    <property type="protein sequence ID" value="VAW53733.1"/>
    <property type="molecule type" value="Genomic_DNA"/>
</dbReference>
<evidence type="ECO:0008006" key="3">
    <source>
        <dbReference type="Google" id="ProtNLM"/>
    </source>
</evidence>
<feature type="transmembrane region" description="Helical" evidence="1">
    <location>
        <begin position="66"/>
        <end position="85"/>
    </location>
</feature>
<accession>A0A3B0WMZ5</accession>
<keyword evidence="1" id="KW-0472">Membrane</keyword>
<organism evidence="2">
    <name type="scientific">hydrothermal vent metagenome</name>
    <dbReference type="NCBI Taxonomy" id="652676"/>
    <lineage>
        <taxon>unclassified sequences</taxon>
        <taxon>metagenomes</taxon>
        <taxon>ecological metagenomes</taxon>
    </lineage>
</organism>
<feature type="transmembrane region" description="Helical" evidence="1">
    <location>
        <begin position="123"/>
        <end position="144"/>
    </location>
</feature>
<evidence type="ECO:0000313" key="2">
    <source>
        <dbReference type="EMBL" id="VAW53733.1"/>
    </source>
</evidence>
<sequence length="308" mass="34597">MITGRNIFNTVIIVFVLALMFLPLTTASLWIREALNSGHTVFFFFLSFYAYRSLRNQTNISKPHLIIMIVIFVGVLLGVLIEVVQVSLQREASVVDLYRDVMGIFAGLCLVASNVAKKAGAPVYRFFFLAVTVVLLLIALAPLMQLSRHYIQRNSAFPVVVDLGASWAGSFIEYNQAELLYGDEQNKKDTLYQVRFGPGLFPGISIREPVADWSSYRQLNLSVTSNMEEAVVLVLRVHDKQHNQDYSDRFNQALVVHPGINDYTLTLDSIREGPVARKLDLSEIAGIVLFLSRQSVTAQLFIGDLYLE</sequence>